<comment type="subcellular location">
    <subcellularLocation>
        <location evidence="1">Nucleus</location>
        <location evidence="1">Nuclear pore complex</location>
    </subcellularLocation>
</comment>
<dbReference type="GO" id="GO:0051028">
    <property type="term" value="P:mRNA transport"/>
    <property type="evidence" value="ECO:0007669"/>
    <property type="project" value="UniProtKB-UniRule"/>
</dbReference>
<comment type="caution">
    <text evidence="14">The sequence shown here is derived from an EMBL/GenBank/DDBJ whole genome shotgun (WGS) entry which is preliminary data.</text>
</comment>
<keyword evidence="9 12" id="KW-0539">Nucleus</keyword>
<reference evidence="14" key="3">
    <citation type="submission" date="2019-06" db="EMBL/GenBank/DDBJ databases">
        <authorList>
            <person name="Poynton C."/>
            <person name="Hasenbein S."/>
            <person name="Benoit J.B."/>
            <person name="Sepulveda M.S."/>
            <person name="Poelchau M.F."/>
            <person name="Murali S.C."/>
            <person name="Chen S."/>
            <person name="Glastad K.M."/>
            <person name="Werren J.H."/>
            <person name="Vineis J.H."/>
            <person name="Bowen J.L."/>
            <person name="Friedrich M."/>
            <person name="Jones J."/>
            <person name="Robertson H.M."/>
            <person name="Feyereisen R."/>
            <person name="Mechler-Hickson A."/>
            <person name="Mathers N."/>
            <person name="Lee C.E."/>
            <person name="Colbourne J.K."/>
            <person name="Biales A."/>
            <person name="Johnston J.S."/>
            <person name="Wellborn G.A."/>
            <person name="Rosendale A.J."/>
            <person name="Cridge A.G."/>
            <person name="Munoz-Torres M.C."/>
            <person name="Bain P.A."/>
            <person name="Manny A.R."/>
            <person name="Major K.M."/>
            <person name="Lambert F.N."/>
            <person name="Vulpe C.D."/>
            <person name="Tuck P."/>
            <person name="Blalock B.J."/>
            <person name="Lin Y.-Y."/>
            <person name="Smith M.E."/>
            <person name="Ochoa-Acuna H."/>
            <person name="Chen M.-J.M."/>
            <person name="Childers C.P."/>
            <person name="Qu J."/>
            <person name="Dugan S."/>
            <person name="Lee S.L."/>
            <person name="Chao H."/>
            <person name="Dinh H."/>
            <person name="Han Y."/>
            <person name="Doddapaneni H."/>
            <person name="Worley K.C."/>
            <person name="Muzny D.M."/>
            <person name="Gibbs R.A."/>
            <person name="Richards S."/>
        </authorList>
    </citation>
    <scope>NUCLEOTIDE SEQUENCE</scope>
    <source>
        <strain evidence="14">HAZT.00-mixed</strain>
        <tissue evidence="14">Whole organism</tissue>
    </source>
</reference>
<accession>A0A6A0H629</accession>
<keyword evidence="6" id="KW-0653">Protein transport</keyword>
<dbReference type="GO" id="GO:0006607">
    <property type="term" value="P:NLS-bearing protein import into nucleus"/>
    <property type="evidence" value="ECO:0007669"/>
    <property type="project" value="TreeGrafter"/>
</dbReference>
<protein>
    <recommendedName>
        <fullName evidence="3">Nucleoporin NUP35</fullName>
    </recommendedName>
    <alternativeName>
        <fullName evidence="11">35 kDa nucleoporin</fullName>
    </alternativeName>
    <alternativeName>
        <fullName evidence="10">Nucleoporin NUP53</fullName>
    </alternativeName>
</protein>
<dbReference type="PROSITE" id="PS51472">
    <property type="entry name" value="RRM_NUP35"/>
    <property type="match status" value="1"/>
</dbReference>
<keyword evidence="4 12" id="KW-0813">Transport</keyword>
<reference evidence="14" key="2">
    <citation type="journal article" date="2018" name="Environ. Sci. Technol.">
        <title>The Toxicogenome of Hyalella azteca: A Model for Sediment Ecotoxicology and Evolutionary Toxicology.</title>
        <authorList>
            <person name="Poynton H.C."/>
            <person name="Hasenbein S."/>
            <person name="Benoit J.B."/>
            <person name="Sepulveda M.S."/>
            <person name="Poelchau M.F."/>
            <person name="Hughes D.S.T."/>
            <person name="Murali S.C."/>
            <person name="Chen S."/>
            <person name="Glastad K.M."/>
            <person name="Goodisman M.A.D."/>
            <person name="Werren J.H."/>
            <person name="Vineis J.H."/>
            <person name="Bowen J.L."/>
            <person name="Friedrich M."/>
            <person name="Jones J."/>
            <person name="Robertson H.M."/>
            <person name="Feyereisen R."/>
            <person name="Mechler-Hickson A."/>
            <person name="Mathers N."/>
            <person name="Lee C.E."/>
            <person name="Colbourne J.K."/>
            <person name="Biales A."/>
            <person name="Johnston J.S."/>
            <person name="Wellborn G.A."/>
            <person name="Rosendale A.J."/>
            <person name="Cridge A.G."/>
            <person name="Munoz-Torres M.C."/>
            <person name="Bain P.A."/>
            <person name="Manny A.R."/>
            <person name="Major K.M."/>
            <person name="Lambert F.N."/>
            <person name="Vulpe C.D."/>
            <person name="Tuck P."/>
            <person name="Blalock B.J."/>
            <person name="Lin Y.Y."/>
            <person name="Smith M.E."/>
            <person name="Ochoa-Acuna H."/>
            <person name="Chen M.M."/>
            <person name="Childers C.P."/>
            <person name="Qu J."/>
            <person name="Dugan S."/>
            <person name="Lee S.L."/>
            <person name="Chao H."/>
            <person name="Dinh H."/>
            <person name="Han Y."/>
            <person name="Doddapaneni H."/>
            <person name="Worley K.C."/>
            <person name="Muzny D.M."/>
            <person name="Gibbs R.A."/>
            <person name="Richards S."/>
        </authorList>
    </citation>
    <scope>NUCLEOTIDE SEQUENCE</scope>
    <source>
        <strain evidence="14">HAZT.00-mixed</strain>
        <tissue evidence="14">Whole organism</tissue>
    </source>
</reference>
<comment type="similarity">
    <text evidence="2">Belongs to the Nup35 family.</text>
</comment>
<evidence type="ECO:0000256" key="1">
    <source>
        <dbReference type="ARBA" id="ARBA00004567"/>
    </source>
</evidence>
<name>A0A6A0H629_HYAAZ</name>
<dbReference type="GO" id="GO:0017056">
    <property type="term" value="F:structural constituent of nuclear pore"/>
    <property type="evidence" value="ECO:0007669"/>
    <property type="project" value="TreeGrafter"/>
</dbReference>
<sequence>MPDHLVRTLQGLEKTCCSPGTGGDLLQSRDWRRPAATKGLEETCCPGTGEDLLQSRDGRRPAAVQGREKTCCSPGTGEDLLQSRVWRRPPVVQGLEKTYAYSADTPMGSPATPMRGSHQPSESFLNSSLISYEVHGESAAASTGSCEWVTVFGFPVASASFILTQFAQVGTIADQRLPGSGNWMHLRYQTPLEARKALALNGKILSSSIMIGVIPCTDASLLASTTKNLPLASSVSVGNTSASFAVNSPKAGIRSLTQSYAVTPTDNQVLTAASTPKKNDSFMSKAMQHILGV</sequence>
<dbReference type="GO" id="GO:0044615">
    <property type="term" value="C:nuclear pore nuclear basket"/>
    <property type="evidence" value="ECO:0007669"/>
    <property type="project" value="TreeGrafter"/>
</dbReference>
<evidence type="ECO:0000313" key="14">
    <source>
        <dbReference type="EMBL" id="KAA0199161.1"/>
    </source>
</evidence>
<dbReference type="Proteomes" id="UP000711488">
    <property type="component" value="Unassembled WGS sequence"/>
</dbReference>
<evidence type="ECO:0000256" key="2">
    <source>
        <dbReference type="ARBA" id="ARBA00009454"/>
    </source>
</evidence>
<keyword evidence="5 12" id="KW-0509">mRNA transport</keyword>
<evidence type="ECO:0000256" key="4">
    <source>
        <dbReference type="ARBA" id="ARBA00022448"/>
    </source>
</evidence>
<dbReference type="Gene3D" id="3.30.70.330">
    <property type="match status" value="1"/>
</dbReference>
<evidence type="ECO:0000256" key="5">
    <source>
        <dbReference type="ARBA" id="ARBA00022816"/>
    </source>
</evidence>
<dbReference type="EMBL" id="JQDR03007089">
    <property type="protein sequence ID" value="KAA0199161.1"/>
    <property type="molecule type" value="Genomic_DNA"/>
</dbReference>
<keyword evidence="8 12" id="KW-0906">Nuclear pore complex</keyword>
<dbReference type="Pfam" id="PF05172">
    <property type="entry name" value="RRM_Nup35"/>
    <property type="match status" value="1"/>
</dbReference>
<dbReference type="SUPFAM" id="SSF54928">
    <property type="entry name" value="RNA-binding domain, RBD"/>
    <property type="match status" value="1"/>
</dbReference>
<dbReference type="GO" id="GO:0006999">
    <property type="term" value="P:nuclear pore organization"/>
    <property type="evidence" value="ECO:0007669"/>
    <property type="project" value="TreeGrafter"/>
</dbReference>
<dbReference type="InterPro" id="IPR007846">
    <property type="entry name" value="RRM_NUP35_dom"/>
</dbReference>
<evidence type="ECO:0000256" key="9">
    <source>
        <dbReference type="ARBA" id="ARBA00023242"/>
    </source>
</evidence>
<dbReference type="AlphaFoldDB" id="A0A6A0H629"/>
<evidence type="ECO:0000256" key="11">
    <source>
        <dbReference type="ARBA" id="ARBA00030250"/>
    </source>
</evidence>
<evidence type="ECO:0000256" key="8">
    <source>
        <dbReference type="ARBA" id="ARBA00023132"/>
    </source>
</evidence>
<organism evidence="14">
    <name type="scientific">Hyalella azteca</name>
    <name type="common">Amphipod</name>
    <dbReference type="NCBI Taxonomy" id="294128"/>
    <lineage>
        <taxon>Eukaryota</taxon>
        <taxon>Metazoa</taxon>
        <taxon>Ecdysozoa</taxon>
        <taxon>Arthropoda</taxon>
        <taxon>Crustacea</taxon>
        <taxon>Multicrustacea</taxon>
        <taxon>Malacostraca</taxon>
        <taxon>Eumalacostraca</taxon>
        <taxon>Peracarida</taxon>
        <taxon>Amphipoda</taxon>
        <taxon>Senticaudata</taxon>
        <taxon>Talitrida</taxon>
        <taxon>Talitroidea</taxon>
        <taxon>Hyalellidae</taxon>
        <taxon>Hyalella</taxon>
    </lineage>
</organism>
<proteinExistence type="inferred from homology"/>
<dbReference type="GO" id="GO:0005543">
    <property type="term" value="F:phospholipid binding"/>
    <property type="evidence" value="ECO:0007669"/>
    <property type="project" value="TreeGrafter"/>
</dbReference>
<dbReference type="GO" id="GO:0003676">
    <property type="term" value="F:nucleic acid binding"/>
    <property type="evidence" value="ECO:0007669"/>
    <property type="project" value="InterPro"/>
</dbReference>
<evidence type="ECO:0000256" key="6">
    <source>
        <dbReference type="ARBA" id="ARBA00022927"/>
    </source>
</evidence>
<dbReference type="PANTHER" id="PTHR21527">
    <property type="entry name" value="NUCLEOPORIN NUP35"/>
    <property type="match status" value="1"/>
</dbReference>
<dbReference type="GO" id="GO:0044613">
    <property type="term" value="C:nuclear pore central transport channel"/>
    <property type="evidence" value="ECO:0007669"/>
    <property type="project" value="TreeGrafter"/>
</dbReference>
<dbReference type="InterPro" id="IPR035979">
    <property type="entry name" value="RBD_domain_sf"/>
</dbReference>
<dbReference type="FunFam" id="3.30.70.330:FF:000095">
    <property type="entry name" value="Putative Nucleoporin NUP53"/>
    <property type="match status" value="1"/>
</dbReference>
<gene>
    <name evidence="14" type="ORF">HAZT_HAZT004688</name>
</gene>
<evidence type="ECO:0000259" key="13">
    <source>
        <dbReference type="PROSITE" id="PS51472"/>
    </source>
</evidence>
<reference evidence="14" key="1">
    <citation type="submission" date="2014-08" db="EMBL/GenBank/DDBJ databases">
        <authorList>
            <person name="Murali S."/>
            <person name="Richards S."/>
            <person name="Bandaranaike D."/>
            <person name="Bellair M."/>
            <person name="Blankenburg K."/>
            <person name="Chao H."/>
            <person name="Dinh H."/>
            <person name="Doddapaneni H."/>
            <person name="Dugan-Rocha S."/>
            <person name="Elkadiri S."/>
            <person name="Gnanaolivu R."/>
            <person name="Hughes D."/>
            <person name="Lee S."/>
            <person name="Li M."/>
            <person name="Ming W."/>
            <person name="Munidasa M."/>
            <person name="Muniz J."/>
            <person name="Nguyen L."/>
            <person name="Osuji N."/>
            <person name="Pu L.-L."/>
            <person name="Puazo M."/>
            <person name="Skinner E."/>
            <person name="Qu C."/>
            <person name="Quiroz J."/>
            <person name="Raj R."/>
            <person name="Weissenberger G."/>
            <person name="Xin Y."/>
            <person name="Zou X."/>
            <person name="Han Y."/>
            <person name="Worley K."/>
            <person name="Muzny D."/>
            <person name="Gibbs R."/>
        </authorList>
    </citation>
    <scope>NUCLEOTIDE SEQUENCE</scope>
    <source>
        <strain evidence="14">HAZT.00-mixed</strain>
        <tissue evidence="14">Whole organism</tissue>
    </source>
</reference>
<evidence type="ECO:0000256" key="10">
    <source>
        <dbReference type="ARBA" id="ARBA00029997"/>
    </source>
</evidence>
<keyword evidence="7" id="KW-0811">Translocation</keyword>
<dbReference type="InterPro" id="IPR012677">
    <property type="entry name" value="Nucleotide-bd_a/b_plait_sf"/>
</dbReference>
<feature type="domain" description="RRM Nup35-type" evidence="13">
    <location>
        <begin position="143"/>
        <end position="223"/>
    </location>
</feature>
<evidence type="ECO:0000256" key="7">
    <source>
        <dbReference type="ARBA" id="ARBA00023010"/>
    </source>
</evidence>
<dbReference type="PANTHER" id="PTHR21527:SF6">
    <property type="entry name" value="NUCLEOPORIN NUP35"/>
    <property type="match status" value="1"/>
</dbReference>
<evidence type="ECO:0000256" key="12">
    <source>
        <dbReference type="PROSITE-ProRule" id="PRU00804"/>
    </source>
</evidence>
<dbReference type="OrthoDB" id="3365060at2759"/>
<evidence type="ECO:0000256" key="3">
    <source>
        <dbReference type="ARBA" id="ARBA00016439"/>
    </source>
</evidence>